<feature type="region of interest" description="Disordered" evidence="3">
    <location>
        <begin position="111"/>
        <end position="131"/>
    </location>
</feature>
<sequence>MKTSDLPEILSDPSQDPRITPVELLLFPEASGDRARSKKPEAPSPADLKARLEAVRERLEARIQNDAGPYEHPLSICYHLARFQARFLHEEIVDSPVEKAARLVIEQKKARAAKKSRLKTSKKKAKKSTGSIAKKVSDDDWLIDRETALKKEHENRQREMKAMHRMIQSFKAKLDIPPKLRTAPPEQLQLEMARQLNDLSSRFVVDESDRSLLLLELERYRNPDYIHPEHRAIIERQQQEFDDLQREFRRERKRSDLLESEVHRLTEQIIEGPSPSVRNEQLHELESLRRDYQLLSQKYDMLVSKNIELSNRLENQSHVKHLEQALDKIRDRVNAVIRSEGLTSEMLVVRIRREVEQLQRARTYLGKALFDLGMLYLRLGRKDDALTELRAAKELGVDDPEANRLLQNRADA</sequence>
<dbReference type="Proteomes" id="UP000460298">
    <property type="component" value="Unassembled WGS sequence"/>
</dbReference>
<comment type="caution">
    <text evidence="4">The sequence shown here is derived from an EMBL/GenBank/DDBJ whole genome shotgun (WGS) entry which is preliminary data.</text>
</comment>
<dbReference type="AlphaFoldDB" id="A0A833LX67"/>
<feature type="region of interest" description="Disordered" evidence="3">
    <location>
        <begin position="28"/>
        <end position="49"/>
    </location>
</feature>
<evidence type="ECO:0000313" key="4">
    <source>
        <dbReference type="EMBL" id="KAB2932666.1"/>
    </source>
</evidence>
<keyword evidence="2" id="KW-0175">Coiled coil</keyword>
<gene>
    <name evidence="4" type="ORF">F9K24_09810</name>
</gene>
<evidence type="ECO:0000256" key="1">
    <source>
        <dbReference type="PROSITE-ProRule" id="PRU00339"/>
    </source>
</evidence>
<evidence type="ECO:0000256" key="3">
    <source>
        <dbReference type="SAM" id="MobiDB-lite"/>
    </source>
</evidence>
<dbReference type="EMBL" id="WBUI01000008">
    <property type="protein sequence ID" value="KAB2932666.1"/>
    <property type="molecule type" value="Genomic_DNA"/>
</dbReference>
<evidence type="ECO:0000313" key="5">
    <source>
        <dbReference type="Proteomes" id="UP000460298"/>
    </source>
</evidence>
<feature type="compositionally biased region" description="Basic and acidic residues" evidence="3">
    <location>
        <begin position="31"/>
        <end position="41"/>
    </location>
</feature>
<dbReference type="Gene3D" id="1.25.40.10">
    <property type="entry name" value="Tetratricopeptide repeat domain"/>
    <property type="match status" value="1"/>
</dbReference>
<keyword evidence="1" id="KW-0802">TPR repeat</keyword>
<dbReference type="PROSITE" id="PS50005">
    <property type="entry name" value="TPR"/>
    <property type="match status" value="1"/>
</dbReference>
<accession>A0A833LX67</accession>
<dbReference type="InterPro" id="IPR011990">
    <property type="entry name" value="TPR-like_helical_dom_sf"/>
</dbReference>
<feature type="compositionally biased region" description="Basic residues" evidence="3">
    <location>
        <begin position="111"/>
        <end position="127"/>
    </location>
</feature>
<feature type="coiled-coil region" evidence="2">
    <location>
        <begin position="227"/>
        <end position="339"/>
    </location>
</feature>
<dbReference type="SUPFAM" id="SSF48452">
    <property type="entry name" value="TPR-like"/>
    <property type="match status" value="1"/>
</dbReference>
<reference evidence="4 5" key="1">
    <citation type="submission" date="2019-10" db="EMBL/GenBank/DDBJ databases">
        <title>Extracellular Electron Transfer in a Candidatus Methanoperedens spp. Enrichment Culture.</title>
        <authorList>
            <person name="Berger S."/>
            <person name="Rangel Shaw D."/>
            <person name="Berben T."/>
            <person name="In 'T Zandt M."/>
            <person name="Frank J."/>
            <person name="Reimann J."/>
            <person name="Jetten M.S.M."/>
            <person name="Welte C.U."/>
        </authorList>
    </citation>
    <scope>NUCLEOTIDE SEQUENCE [LARGE SCALE GENOMIC DNA]</scope>
    <source>
        <strain evidence="4">SB12</strain>
    </source>
</reference>
<proteinExistence type="predicted"/>
<name>A0A833LX67_9LEPT</name>
<dbReference type="InterPro" id="IPR019734">
    <property type="entry name" value="TPR_rpt"/>
</dbReference>
<feature type="repeat" description="TPR" evidence="1">
    <location>
        <begin position="366"/>
        <end position="399"/>
    </location>
</feature>
<evidence type="ECO:0008006" key="6">
    <source>
        <dbReference type="Google" id="ProtNLM"/>
    </source>
</evidence>
<organism evidence="4 5">
    <name type="scientific">Leptonema illini</name>
    <dbReference type="NCBI Taxonomy" id="183"/>
    <lineage>
        <taxon>Bacteria</taxon>
        <taxon>Pseudomonadati</taxon>
        <taxon>Spirochaetota</taxon>
        <taxon>Spirochaetia</taxon>
        <taxon>Leptospirales</taxon>
        <taxon>Leptospiraceae</taxon>
        <taxon>Leptonema</taxon>
    </lineage>
</organism>
<evidence type="ECO:0000256" key="2">
    <source>
        <dbReference type="SAM" id="Coils"/>
    </source>
</evidence>
<protein>
    <recommendedName>
        <fullName evidence="6">Tetratricopeptide repeat protein</fullName>
    </recommendedName>
</protein>